<keyword evidence="2" id="KW-1185">Reference proteome</keyword>
<reference evidence="1" key="1">
    <citation type="submission" date="2022-07" db="EMBL/GenBank/DDBJ databases">
        <title>Phylogenomic reconstructions and comparative analyses of Kickxellomycotina fungi.</title>
        <authorList>
            <person name="Reynolds N.K."/>
            <person name="Stajich J.E."/>
            <person name="Barry K."/>
            <person name="Grigoriev I.V."/>
            <person name="Crous P."/>
            <person name="Smith M.E."/>
        </authorList>
    </citation>
    <scope>NUCLEOTIDE SEQUENCE</scope>
    <source>
        <strain evidence="1">Benny 63K</strain>
    </source>
</reference>
<sequence>MPSFATPVLQFDEAQLEHINNKLITMTPAQVLEWASVTFDGLFQETAFGPSGNVISDILHAQGLTVPVIFIDTLHHFDETLDLAKRSQQKYNFNLHTFKPADCETREDFTAKHGEELWKSDDVVYDYSVKVEPARRAYEQMQARAVITGRRRSQKGDRATLQIVEIEKGTGLVKINPLATWSFQQVWTYLRANEVPYNVLLDQGYKSVGDYHSTRAVKEGEDERAGRWAGSEKTECGLHKDYFAMRAAFVARKKKEQQQEPIVATLSPVLTAPVA</sequence>
<evidence type="ECO:0000313" key="1">
    <source>
        <dbReference type="EMBL" id="KAJ1900073.1"/>
    </source>
</evidence>
<evidence type="ECO:0000313" key="2">
    <source>
        <dbReference type="Proteomes" id="UP001150581"/>
    </source>
</evidence>
<proteinExistence type="predicted"/>
<dbReference type="EMBL" id="JANBPG010000104">
    <property type="protein sequence ID" value="KAJ1900073.1"/>
    <property type="molecule type" value="Genomic_DNA"/>
</dbReference>
<protein>
    <submittedName>
        <fullName evidence="1">3'-phosphoadenylsulfate reductase</fullName>
    </submittedName>
</protein>
<name>A0ACC1ISR8_9FUNG</name>
<comment type="caution">
    <text evidence="1">The sequence shown here is derived from an EMBL/GenBank/DDBJ whole genome shotgun (WGS) entry which is preliminary data.</text>
</comment>
<gene>
    <name evidence="1" type="primary">MET16_1</name>
    <name evidence="1" type="ORF">LPJ66_001705</name>
</gene>
<organism evidence="1 2">
    <name type="scientific">Kickxella alabastrina</name>
    <dbReference type="NCBI Taxonomy" id="61397"/>
    <lineage>
        <taxon>Eukaryota</taxon>
        <taxon>Fungi</taxon>
        <taxon>Fungi incertae sedis</taxon>
        <taxon>Zoopagomycota</taxon>
        <taxon>Kickxellomycotina</taxon>
        <taxon>Kickxellomycetes</taxon>
        <taxon>Kickxellales</taxon>
        <taxon>Kickxellaceae</taxon>
        <taxon>Kickxella</taxon>
    </lineage>
</organism>
<accession>A0ACC1ISR8</accession>
<dbReference type="Proteomes" id="UP001150581">
    <property type="component" value="Unassembled WGS sequence"/>
</dbReference>